<comment type="caution">
    <text evidence="1">The sequence shown here is derived from an EMBL/GenBank/DDBJ whole genome shotgun (WGS) entry which is preliminary data.</text>
</comment>
<organism evidence="1 2">
    <name type="scientific">Cohnella nanjingensis</name>
    <dbReference type="NCBI Taxonomy" id="1387779"/>
    <lineage>
        <taxon>Bacteria</taxon>
        <taxon>Bacillati</taxon>
        <taxon>Bacillota</taxon>
        <taxon>Bacilli</taxon>
        <taxon>Bacillales</taxon>
        <taxon>Paenibacillaceae</taxon>
        <taxon>Cohnella</taxon>
    </lineage>
</organism>
<evidence type="ECO:0000313" key="2">
    <source>
        <dbReference type="Proteomes" id="UP000547209"/>
    </source>
</evidence>
<dbReference type="EMBL" id="JACJVP010000030">
    <property type="protein sequence ID" value="MBB6672818.1"/>
    <property type="molecule type" value="Genomic_DNA"/>
</dbReference>
<accession>A0A7X0VGW7</accession>
<dbReference type="Proteomes" id="UP000547209">
    <property type="component" value="Unassembled WGS sequence"/>
</dbReference>
<dbReference type="AlphaFoldDB" id="A0A7X0VGW7"/>
<sequence>MRAYPWTNLLASLVIGASLVLSSWMIQQGVKAKPSAPVGHEAVSAANGSERNQNDKFLLSVSEAAIYLNMTEDQIKTIIATEASQLSHAGSYQGVMFPYIQVNNEVLISKNDLVRWLADASASRRSYGIHG</sequence>
<keyword evidence="2" id="KW-1185">Reference proteome</keyword>
<reference evidence="1 2" key="1">
    <citation type="submission" date="2020-08" db="EMBL/GenBank/DDBJ databases">
        <title>Cohnella phylogeny.</title>
        <authorList>
            <person name="Dunlap C."/>
        </authorList>
    </citation>
    <scope>NUCLEOTIDE SEQUENCE [LARGE SCALE GENOMIC DNA]</scope>
    <source>
        <strain evidence="1 2">DSM 28246</strain>
    </source>
</reference>
<evidence type="ECO:0000313" key="1">
    <source>
        <dbReference type="EMBL" id="MBB6672818.1"/>
    </source>
</evidence>
<name>A0A7X0VGW7_9BACL</name>
<dbReference type="RefSeq" id="WP_185670663.1">
    <property type="nucleotide sequence ID" value="NZ_JACJVP010000030.1"/>
</dbReference>
<protein>
    <submittedName>
        <fullName evidence="1">Uncharacterized protein</fullName>
    </submittedName>
</protein>
<proteinExistence type="predicted"/>
<gene>
    <name evidence="1" type="ORF">H7C19_19225</name>
</gene>